<reference evidence="1" key="1">
    <citation type="submission" date="2020-10" db="EMBL/GenBank/DDBJ databases">
        <title>Sequencing the genomes of 1000 actinobacteria strains.</title>
        <authorList>
            <person name="Klenk H.-P."/>
        </authorList>
    </citation>
    <scope>NUCLEOTIDE SEQUENCE</scope>
    <source>
        <strain evidence="1">DSM 45354</strain>
    </source>
</reference>
<evidence type="ECO:0000313" key="2">
    <source>
        <dbReference type="Proteomes" id="UP000638648"/>
    </source>
</evidence>
<dbReference type="EMBL" id="JADBEM010000001">
    <property type="protein sequence ID" value="MBE1606990.1"/>
    <property type="molecule type" value="Genomic_DNA"/>
</dbReference>
<dbReference type="AlphaFoldDB" id="A0A927RCC8"/>
<sequence>MQFGLVLVALGQRQVREPDEIGRNPGSEPSCRRSAVDAGQLTFLLVHPPRSWSAMARWRRQYEAVS</sequence>
<dbReference type="Proteomes" id="UP000638648">
    <property type="component" value="Unassembled WGS sequence"/>
</dbReference>
<gene>
    <name evidence="1" type="ORF">HEB94_003838</name>
</gene>
<keyword evidence="2" id="KW-1185">Reference proteome</keyword>
<proteinExistence type="predicted"/>
<comment type="caution">
    <text evidence="1">The sequence shown here is derived from an EMBL/GenBank/DDBJ whole genome shotgun (WGS) entry which is preliminary data.</text>
</comment>
<organism evidence="1 2">
    <name type="scientific">Actinopolymorpha pittospori</name>
    <dbReference type="NCBI Taxonomy" id="648752"/>
    <lineage>
        <taxon>Bacteria</taxon>
        <taxon>Bacillati</taxon>
        <taxon>Actinomycetota</taxon>
        <taxon>Actinomycetes</taxon>
        <taxon>Propionibacteriales</taxon>
        <taxon>Actinopolymorphaceae</taxon>
        <taxon>Actinopolymorpha</taxon>
    </lineage>
</organism>
<protein>
    <submittedName>
        <fullName evidence="1">Uncharacterized protein</fullName>
    </submittedName>
</protein>
<name>A0A927RCC8_9ACTN</name>
<dbReference type="RefSeq" id="WP_192751006.1">
    <property type="nucleotide sequence ID" value="NZ_BAABJL010000151.1"/>
</dbReference>
<evidence type="ECO:0000313" key="1">
    <source>
        <dbReference type="EMBL" id="MBE1606990.1"/>
    </source>
</evidence>
<accession>A0A927RCC8</accession>